<comment type="cofactor">
    <cofactor evidence="2">
        <name>Zn(2+)</name>
        <dbReference type="ChEBI" id="CHEBI:29105"/>
    </cofactor>
</comment>
<dbReference type="EMBL" id="CAUYUE010000006">
    <property type="protein sequence ID" value="CAK0780404.1"/>
    <property type="molecule type" value="Genomic_DNA"/>
</dbReference>
<keyword evidence="9" id="KW-0378">Hydrolase</keyword>
<feature type="region of interest" description="Disordered" evidence="11">
    <location>
        <begin position="161"/>
        <end position="235"/>
    </location>
</feature>
<dbReference type="AlphaFoldDB" id="A0AAV1I3G2"/>
<dbReference type="Proteomes" id="UP001314263">
    <property type="component" value="Unassembled WGS sequence"/>
</dbReference>
<keyword evidence="6" id="KW-0540">Nuclease</keyword>
<dbReference type="InterPro" id="IPR036866">
    <property type="entry name" value="RibonucZ/Hydroxyglut_hydro"/>
</dbReference>
<sequence length="911" mass="97080">MKRTTADGTVKLLLCHAPYDGIKPAVFLQLGPKSPQYLFNAPEGFSRLVLEHKIRPTAALKAVISLKPCALGGLAGVLMRLRDDGHGSVHLCGPAGTEAMVDALQGFVTWRHPHVTVSEICTTSSSPVYLDEHMALFSLHHGHTPALANDLLEHLQGLRQGSTQNPASSAPMTEPNCKGSCSSSSDTGSSLSDSQVTADRKGVEESASDCISSDSPNESEAFDQSKARSEHGTTAAATDLQTQATKTQQALFQNLDAILSTDSRPGMLRRKVEQVLNISASSQGAQQKAADSSSASLASPAGPANGQSACQRAEMPVALLCSLTGRELLLLLVDCPSAEDQSALSCHPAVKELAEHPVKSILCLHLTDIANSGFEGYCMWARSLPGKQVVFNPAPDSPADGLGYWAAARNLVRLHAISPALFPMPHALAWGSTGLTEEIDLPSEDSEDSEESEPSTAPASKPEEAQRLHIAAGLSQAVVRDASSITWTKQEGCHAFDPGGPRGSIALAGSPELGTAVKRLEGTALARPWYPDSSMSLHRSSAAARCNPPQQAPCSYGMPSSHHQSSHAAKRSRLTPPPRHGQPSLRQQSPPSSQAACGPKQSAAGHPIAERTEQHARRQHRMGEALQRDSGSLLFLGTGCAEPSKYRGSSGVHLRLHGGRGALIDAGEGVHGQLVRHYGQALAQEQVDRLNAVWVSHKHADHMLGLPGILKARSASQPPLLVIGPAAAGSWLASIADFIRLRYRFVHCSDFDSCPAKQWLLSNLGLRSWRCVAVEHCRDAWGLVVEHVHGWSLVYSGDTRPCKALAAAGYGCTILIHEATFEPDLLEQAIRKRHSTTDEALRVAEEMAAACTVLTHFSSRYPKLPVGLPDRGGDCRAQQVVVAFDGMLLPVALLMLAPQILPALTHAFPDT</sequence>
<protein>
    <recommendedName>
        <fullName evidence="4">ribonuclease Z</fullName>
        <ecNumber evidence="4">3.1.26.11</ecNumber>
    </recommendedName>
</protein>
<dbReference type="InterPro" id="IPR047151">
    <property type="entry name" value="RNZ2-like"/>
</dbReference>
<evidence type="ECO:0000259" key="12">
    <source>
        <dbReference type="SMART" id="SM00849"/>
    </source>
</evidence>
<feature type="region of interest" description="Disordered" evidence="11">
    <location>
        <begin position="283"/>
        <end position="308"/>
    </location>
</feature>
<accession>A0AAV1I3G2</accession>
<keyword evidence="7" id="KW-0479">Metal-binding</keyword>
<evidence type="ECO:0000256" key="2">
    <source>
        <dbReference type="ARBA" id="ARBA00001947"/>
    </source>
</evidence>
<feature type="compositionally biased region" description="Basic residues" evidence="11">
    <location>
        <begin position="564"/>
        <end position="573"/>
    </location>
</feature>
<dbReference type="PANTHER" id="PTHR12553:SF70">
    <property type="entry name" value="RIBONUCLEASE Z"/>
    <property type="match status" value="1"/>
</dbReference>
<dbReference type="SMART" id="SM00849">
    <property type="entry name" value="Lactamase_B"/>
    <property type="match status" value="1"/>
</dbReference>
<proteinExistence type="inferred from homology"/>
<dbReference type="GO" id="GO:0042781">
    <property type="term" value="F:3'-tRNA processing endoribonuclease activity"/>
    <property type="evidence" value="ECO:0007669"/>
    <property type="project" value="UniProtKB-EC"/>
</dbReference>
<dbReference type="SUPFAM" id="SSF56281">
    <property type="entry name" value="Metallo-hydrolase/oxidoreductase"/>
    <property type="match status" value="1"/>
</dbReference>
<keyword evidence="5" id="KW-0819">tRNA processing</keyword>
<dbReference type="GO" id="GO:0046872">
    <property type="term" value="F:metal ion binding"/>
    <property type="evidence" value="ECO:0007669"/>
    <property type="project" value="UniProtKB-KW"/>
</dbReference>
<feature type="compositionally biased region" description="Low complexity" evidence="11">
    <location>
        <begin position="582"/>
        <end position="594"/>
    </location>
</feature>
<evidence type="ECO:0000313" key="13">
    <source>
        <dbReference type="EMBL" id="CAK0780404.1"/>
    </source>
</evidence>
<name>A0AAV1I3G2_9CHLO</name>
<reference evidence="13 14" key="1">
    <citation type="submission" date="2023-10" db="EMBL/GenBank/DDBJ databases">
        <authorList>
            <person name="Maclean D."/>
            <person name="Macfadyen A."/>
        </authorList>
    </citation>
    <scope>NUCLEOTIDE SEQUENCE [LARGE SCALE GENOMIC DNA]</scope>
</reference>
<feature type="compositionally biased region" description="Acidic residues" evidence="11">
    <location>
        <begin position="439"/>
        <end position="453"/>
    </location>
</feature>
<feature type="compositionally biased region" description="Low complexity" evidence="11">
    <location>
        <begin position="179"/>
        <end position="194"/>
    </location>
</feature>
<feature type="region of interest" description="Disordered" evidence="11">
    <location>
        <begin position="540"/>
        <end position="607"/>
    </location>
</feature>
<evidence type="ECO:0000256" key="7">
    <source>
        <dbReference type="ARBA" id="ARBA00022723"/>
    </source>
</evidence>
<feature type="compositionally biased region" description="Low complexity" evidence="11">
    <location>
        <begin position="283"/>
        <end position="304"/>
    </location>
</feature>
<evidence type="ECO:0000256" key="9">
    <source>
        <dbReference type="ARBA" id="ARBA00022801"/>
    </source>
</evidence>
<dbReference type="EC" id="3.1.26.11" evidence="4"/>
<evidence type="ECO:0000256" key="4">
    <source>
        <dbReference type="ARBA" id="ARBA00012477"/>
    </source>
</evidence>
<evidence type="ECO:0000313" key="14">
    <source>
        <dbReference type="Proteomes" id="UP001314263"/>
    </source>
</evidence>
<dbReference type="GO" id="GO:1990180">
    <property type="term" value="P:mitochondrial tRNA 3'-end processing"/>
    <property type="evidence" value="ECO:0007669"/>
    <property type="project" value="TreeGrafter"/>
</dbReference>
<evidence type="ECO:0000256" key="10">
    <source>
        <dbReference type="ARBA" id="ARBA00022833"/>
    </source>
</evidence>
<dbReference type="Gene3D" id="3.60.15.10">
    <property type="entry name" value="Ribonuclease Z/Hydroxyacylglutathione hydrolase-like"/>
    <property type="match status" value="3"/>
</dbReference>
<evidence type="ECO:0000256" key="3">
    <source>
        <dbReference type="ARBA" id="ARBA00007823"/>
    </source>
</evidence>
<dbReference type="InterPro" id="IPR001279">
    <property type="entry name" value="Metallo-B-lactamas"/>
</dbReference>
<gene>
    <name evidence="13" type="ORF">CVIRNUC_005041</name>
</gene>
<keyword evidence="8" id="KW-0255">Endonuclease</keyword>
<dbReference type="GO" id="GO:0005739">
    <property type="term" value="C:mitochondrion"/>
    <property type="evidence" value="ECO:0007669"/>
    <property type="project" value="TreeGrafter"/>
</dbReference>
<keyword evidence="14" id="KW-1185">Reference proteome</keyword>
<comment type="similarity">
    <text evidence="3">Belongs to the RNase Z family.</text>
</comment>
<organism evidence="13 14">
    <name type="scientific">Coccomyxa viridis</name>
    <dbReference type="NCBI Taxonomy" id="1274662"/>
    <lineage>
        <taxon>Eukaryota</taxon>
        <taxon>Viridiplantae</taxon>
        <taxon>Chlorophyta</taxon>
        <taxon>core chlorophytes</taxon>
        <taxon>Trebouxiophyceae</taxon>
        <taxon>Trebouxiophyceae incertae sedis</taxon>
        <taxon>Coccomyxaceae</taxon>
        <taxon>Coccomyxa</taxon>
    </lineage>
</organism>
<feature type="compositionally biased region" description="Polar residues" evidence="11">
    <location>
        <begin position="209"/>
        <end position="218"/>
    </location>
</feature>
<feature type="domain" description="Metallo-beta-lactamase" evidence="12">
    <location>
        <begin position="648"/>
        <end position="856"/>
    </location>
</feature>
<dbReference type="PANTHER" id="PTHR12553">
    <property type="entry name" value="ZINC PHOSPHODIESTERASE ELAC PROTEIN 2"/>
    <property type="match status" value="1"/>
</dbReference>
<evidence type="ECO:0000256" key="8">
    <source>
        <dbReference type="ARBA" id="ARBA00022759"/>
    </source>
</evidence>
<comment type="caution">
    <text evidence="13">The sequence shown here is derived from an EMBL/GenBank/DDBJ whole genome shotgun (WGS) entry which is preliminary data.</text>
</comment>
<keyword evidence="10" id="KW-0862">Zinc</keyword>
<dbReference type="CDD" id="cd07718">
    <property type="entry name" value="RNaseZ_ELAC1_ELAC2-C-term-like_MBL-fold"/>
    <property type="match status" value="1"/>
</dbReference>
<evidence type="ECO:0000256" key="1">
    <source>
        <dbReference type="ARBA" id="ARBA00000402"/>
    </source>
</evidence>
<feature type="region of interest" description="Disordered" evidence="11">
    <location>
        <begin position="439"/>
        <end position="464"/>
    </location>
</feature>
<dbReference type="Pfam" id="PF12706">
    <property type="entry name" value="Lactamase_B_2"/>
    <property type="match status" value="1"/>
</dbReference>
<feature type="compositionally biased region" description="Polar residues" evidence="11">
    <location>
        <begin position="161"/>
        <end position="171"/>
    </location>
</feature>
<comment type="catalytic activity">
    <reaction evidence="1">
        <text>Endonucleolytic cleavage of RNA, removing extra 3' nucleotides from tRNA precursor, generating 3' termini of tRNAs. A 3'-hydroxy group is left at the tRNA terminus and a 5'-phosphoryl group is left at the trailer molecule.</text>
        <dbReference type="EC" id="3.1.26.11"/>
    </reaction>
</comment>
<evidence type="ECO:0000256" key="6">
    <source>
        <dbReference type="ARBA" id="ARBA00022722"/>
    </source>
</evidence>
<evidence type="ECO:0000256" key="5">
    <source>
        <dbReference type="ARBA" id="ARBA00022694"/>
    </source>
</evidence>
<evidence type="ECO:0000256" key="11">
    <source>
        <dbReference type="SAM" id="MobiDB-lite"/>
    </source>
</evidence>